<keyword evidence="2" id="KW-0808">Transferase</keyword>
<dbReference type="OrthoDB" id="7540161at2"/>
<gene>
    <name evidence="2" type="ORF">CC117_24420</name>
</gene>
<sequence length="338" mass="35558">MSSAVSFDHLFRLTDDIGLFEHALGSVPRREHGYCVDDVARGLVVLAREPSPGVDLVRLLERYLAFVLAAQGADGAVRNRRDSDGRWRDDPGLGDCWGRALWGLGTAAASAPTRRLRASARAGFLASAGGRSPWPRAMTFAALGAGEVLLAHPDDEPAHALLTAAVEAIGPVGADPGWPWPEPTLRYANGAVPEALILAGMCLPDKAVLADGLRLLAWLLQVETRDGNLSPTPVGGRRRGGDPGPGFDQQPIEAAAIADACARAHAATGRKRWLAGLGRAHGWFLGDNDSSTALLNPDTGGCYDGLEAGGRNLNQGAESTLALLSTSQHARRLLALMP</sequence>
<evidence type="ECO:0000256" key="1">
    <source>
        <dbReference type="SAM" id="MobiDB-lite"/>
    </source>
</evidence>
<dbReference type="Proteomes" id="UP000179627">
    <property type="component" value="Unassembled WGS sequence"/>
</dbReference>
<evidence type="ECO:0000313" key="3">
    <source>
        <dbReference type="Proteomes" id="UP000179627"/>
    </source>
</evidence>
<evidence type="ECO:0000313" key="2">
    <source>
        <dbReference type="EMBL" id="OHV32739.1"/>
    </source>
</evidence>
<dbReference type="RefSeq" id="WP_071087732.1">
    <property type="nucleotide sequence ID" value="NZ_MBLM01000137.1"/>
</dbReference>
<dbReference type="AlphaFoldDB" id="A0A1S1QGM7"/>
<name>A0A1S1QGM7_9ACTN</name>
<accession>A0A1S1QGM7</accession>
<dbReference type="EMBL" id="MBLM01000137">
    <property type="protein sequence ID" value="OHV32739.1"/>
    <property type="molecule type" value="Genomic_DNA"/>
</dbReference>
<keyword evidence="3" id="KW-1185">Reference proteome</keyword>
<organism evidence="2 3">
    <name type="scientific">Parafrankia colletiae</name>
    <dbReference type="NCBI Taxonomy" id="573497"/>
    <lineage>
        <taxon>Bacteria</taxon>
        <taxon>Bacillati</taxon>
        <taxon>Actinomycetota</taxon>
        <taxon>Actinomycetes</taxon>
        <taxon>Frankiales</taxon>
        <taxon>Frankiaceae</taxon>
        <taxon>Parafrankia</taxon>
    </lineage>
</organism>
<proteinExistence type="predicted"/>
<protein>
    <submittedName>
        <fullName evidence="2">Glycosyltransferase</fullName>
    </submittedName>
</protein>
<reference evidence="3" key="1">
    <citation type="submission" date="2016-07" db="EMBL/GenBank/DDBJ databases">
        <title>Sequence Frankia sp. strain CcI1.17.</title>
        <authorList>
            <person name="Ghodhbane-Gtari F."/>
            <person name="Swanson E."/>
            <person name="Gueddou A."/>
            <person name="Morris K."/>
            <person name="Hezbri K."/>
            <person name="Ktari A."/>
            <person name="Nouioui I."/>
            <person name="Abebe-Akele F."/>
            <person name="Simpson S."/>
            <person name="Thomas K."/>
            <person name="Gtari M."/>
            <person name="Tisa L.S."/>
            <person name="Hurst S."/>
        </authorList>
    </citation>
    <scope>NUCLEOTIDE SEQUENCE [LARGE SCALE GENOMIC DNA]</scope>
    <source>
        <strain evidence="3">Cc1.17</strain>
    </source>
</reference>
<feature type="region of interest" description="Disordered" evidence="1">
    <location>
        <begin position="229"/>
        <end position="248"/>
    </location>
</feature>
<dbReference type="GO" id="GO:0016740">
    <property type="term" value="F:transferase activity"/>
    <property type="evidence" value="ECO:0007669"/>
    <property type="project" value="UniProtKB-KW"/>
</dbReference>
<comment type="caution">
    <text evidence="2">The sequence shown here is derived from an EMBL/GenBank/DDBJ whole genome shotgun (WGS) entry which is preliminary data.</text>
</comment>